<dbReference type="WBParaSite" id="JU765_v2.g11105.t1">
    <property type="protein sequence ID" value="JU765_v2.g11105.t1"/>
    <property type="gene ID" value="JU765_v2.g11105"/>
</dbReference>
<evidence type="ECO:0000313" key="1">
    <source>
        <dbReference type="Proteomes" id="UP000887576"/>
    </source>
</evidence>
<proteinExistence type="predicted"/>
<reference evidence="2" key="1">
    <citation type="submission" date="2022-11" db="UniProtKB">
        <authorList>
            <consortium name="WormBaseParasite"/>
        </authorList>
    </citation>
    <scope>IDENTIFICATION</scope>
</reference>
<protein>
    <submittedName>
        <fullName evidence="2">NADAR domain-containing protein</fullName>
    </submittedName>
</protein>
<evidence type="ECO:0000313" key="2">
    <source>
        <dbReference type="WBParaSite" id="JU765_v2.g11105.t1"/>
    </source>
</evidence>
<sequence>MEVITEVNGQLDLAKIVLVGDEEDLLHPGFSFTLKHSGKRFPSVMHYGYAMVLNQMRLQEEQVLDLLSTPPSCVVARALKLIEENLPAGQDLASVAGYIQNCRQSFILEGYRIRAEQDENFKNTLMQTNDALLIVCDPKDHEMGVGMADKAFLDFFKAGNYKMQDLSDWMLNEHVRPKAVGQNQLGFLLMWLRFELNENDRLKLLKSQEFVFQGLSTDVDEQPMKISSTCHILSLSGFLKPLSNYYKCVFDVKEQTYRSVEHYAYERLFDALGFEENLIQKIRSVPQPADVRHVAEKTIKDMNLEEEEVKRKMGRLDRWRQTAMKHKISKDIELQRLLLNTGNAFLVECNPYGDDVWTANTNEYELQHLLTKAKFDIDTLANMMMGKKDLPPTLKHLGKNKTGILLMELRKKYMTPQFIPYPNIAPPEVNIQRMGPSNNVICFTPESIFHPFYPVPIIVSPELTLPTPIHYVVLFSCRFLGLKPAVEEELMSYLDGSDVWYHFNIYINYEVNLALEKIKSYFMHERHRLLKVALAMMFIQHPAILRSLLETEDGLLVYCSRYSTIESELTSGLRERDFRRLFQETQSDVQELISIFLKASASRPAFLGGNRLGFILMELRRSFTLGGCYPSQYDALPMTMEAKLGTNSPMENYTCDRPFVPMKRINFISIWPDPYILYHKKSTDYVKPKKNMPVLVPEDPTAAKRLMNELKKGADKKKCLRGADAGVKAVLFNSLFSGLNESLIGAERKLMRLKDVQSSIKMIKEHNEQARKVHQPPPAPMQFPSMLAPPRNPVPLPQMPSQTWRDEMPLRNQMNQIPERKSFNNRDNFRNENRNLDRNRDRRQNYTGPPQNRNGTRNVFRNNPRRYSPNRDITHDRKRTATPDQRIPEKRQPEKVQEAPKPKKEKRVVNESELSEGEILSSDED</sequence>
<name>A0AC34PYE1_9BILA</name>
<accession>A0AC34PYE1</accession>
<organism evidence="1 2">
    <name type="scientific">Panagrolaimus sp. JU765</name>
    <dbReference type="NCBI Taxonomy" id="591449"/>
    <lineage>
        <taxon>Eukaryota</taxon>
        <taxon>Metazoa</taxon>
        <taxon>Ecdysozoa</taxon>
        <taxon>Nematoda</taxon>
        <taxon>Chromadorea</taxon>
        <taxon>Rhabditida</taxon>
        <taxon>Tylenchina</taxon>
        <taxon>Panagrolaimomorpha</taxon>
        <taxon>Panagrolaimoidea</taxon>
        <taxon>Panagrolaimidae</taxon>
        <taxon>Panagrolaimus</taxon>
    </lineage>
</organism>
<dbReference type="Proteomes" id="UP000887576">
    <property type="component" value="Unplaced"/>
</dbReference>